<dbReference type="RefSeq" id="WP_262600999.1">
    <property type="nucleotide sequence ID" value="NZ_CP103300.1"/>
</dbReference>
<accession>A0ABY6GZK4</accession>
<evidence type="ECO:0000313" key="1">
    <source>
        <dbReference type="EMBL" id="UYM18245.1"/>
    </source>
</evidence>
<name>A0ABY6GZK4_9GAMM</name>
<reference evidence="1" key="1">
    <citation type="submission" date="2022-10" db="EMBL/GenBank/DDBJ databases">
        <title>Completed Genome Sequence of two octocoral isolated bacterium, Endozoicomonas euniceicola EF212T and Endozoicomonas gorgoniicola PS125T.</title>
        <authorList>
            <person name="Chiou Y.-J."/>
            <person name="Chen Y.-H."/>
        </authorList>
    </citation>
    <scope>NUCLEOTIDE SEQUENCE</scope>
    <source>
        <strain evidence="1">EF212</strain>
    </source>
</reference>
<keyword evidence="2" id="KW-1185">Reference proteome</keyword>
<evidence type="ECO:0000313" key="2">
    <source>
        <dbReference type="Proteomes" id="UP001163255"/>
    </source>
</evidence>
<dbReference type="Proteomes" id="UP001163255">
    <property type="component" value="Chromosome"/>
</dbReference>
<gene>
    <name evidence="1" type="ORF">NX720_10180</name>
</gene>
<proteinExistence type="predicted"/>
<sequence length="73" mass="7668">MSTITSPLGGAVVITQRMPCTALTTVTQTSVEEPSTSTGHYKPAFIASFIDDLPAIDLDNYFADKSGETGDPS</sequence>
<organism evidence="1 2">
    <name type="scientific">Endozoicomonas euniceicola</name>
    <dbReference type="NCBI Taxonomy" id="1234143"/>
    <lineage>
        <taxon>Bacteria</taxon>
        <taxon>Pseudomonadati</taxon>
        <taxon>Pseudomonadota</taxon>
        <taxon>Gammaproteobacteria</taxon>
        <taxon>Oceanospirillales</taxon>
        <taxon>Endozoicomonadaceae</taxon>
        <taxon>Endozoicomonas</taxon>
    </lineage>
</organism>
<protein>
    <submittedName>
        <fullName evidence="1">Uncharacterized protein</fullName>
    </submittedName>
</protein>
<dbReference type="EMBL" id="CP103300">
    <property type="protein sequence ID" value="UYM18245.1"/>
    <property type="molecule type" value="Genomic_DNA"/>
</dbReference>